<reference evidence="1 2" key="1">
    <citation type="journal article" date="2001" name="FEMS Microbiol. Lett.">
        <title>Oceanobacillus iheyensis gen. nov., sp. nov., a deep-sea extremely halotolerant and alkaliphilic species isolated from a depth of 1050 m on the Iheya Ridge.</title>
        <authorList>
            <person name="Lu J."/>
            <person name="Nogi Y."/>
            <person name="Takami H."/>
        </authorList>
    </citation>
    <scope>NUCLEOTIDE SEQUENCE [LARGE SCALE GENOMIC DNA]</scope>
    <source>
        <strain evidence="2">DSM 14371 / CIP 107618 / JCM 11309 / KCTC 3954 / HTE831</strain>
    </source>
</reference>
<dbReference type="STRING" id="221109.gene:10732373"/>
<accession>Q8ETS3</accession>
<sequence>MADRMTLSSDQQAQLLETLKVRFEKNLDRHKGIEWENVQARLEAHSDKLWSLHEMERTEGEPDVVEYDQNTDEYIFYDCSKESPKGRRSICYDREALESRKKHQPENSAIDVATEMGIELLNEQQYRQLQELGNFDMKTSSWIKTPSDIREAGGAVFCDYRYGHVFVYHNGASSYYGSRGFRGFVRV</sequence>
<dbReference type="KEGG" id="oih:OB0183"/>
<reference evidence="1 2" key="2">
    <citation type="journal article" date="2002" name="Nucleic Acids Res.">
        <title>Genome sequence of Oceanobacillus iheyensis isolated from the Iheya Ridge and its unexpected adaptive capabilities to extreme environments.</title>
        <authorList>
            <person name="Takami H."/>
            <person name="Takaki Y."/>
            <person name="Uchiyama I."/>
        </authorList>
    </citation>
    <scope>NUCLEOTIDE SEQUENCE [LARGE SCALE GENOMIC DNA]</scope>
    <source>
        <strain evidence="2">DSM 14371 / CIP 107618 / JCM 11309 / KCTC 3954 / HTE831</strain>
    </source>
</reference>
<proteinExistence type="predicted"/>
<dbReference type="InterPro" id="IPR025352">
    <property type="entry name" value="DUF4256"/>
</dbReference>
<evidence type="ECO:0008006" key="3">
    <source>
        <dbReference type="Google" id="ProtNLM"/>
    </source>
</evidence>
<keyword evidence="2" id="KW-1185">Reference proteome</keyword>
<name>Q8ETS3_OCEIH</name>
<dbReference type="eggNOG" id="ENOG502Z7KY">
    <property type="taxonomic scope" value="Bacteria"/>
</dbReference>
<organism evidence="1 2">
    <name type="scientific">Oceanobacillus iheyensis (strain DSM 14371 / CIP 107618 / JCM 11309 / KCTC 3954 / HTE831)</name>
    <dbReference type="NCBI Taxonomy" id="221109"/>
    <lineage>
        <taxon>Bacteria</taxon>
        <taxon>Bacillati</taxon>
        <taxon>Bacillota</taxon>
        <taxon>Bacilli</taxon>
        <taxon>Bacillales</taxon>
        <taxon>Bacillaceae</taxon>
        <taxon>Oceanobacillus</taxon>
    </lineage>
</organism>
<dbReference type="EMBL" id="BA000028">
    <property type="protein sequence ID" value="BAC12139.1"/>
    <property type="molecule type" value="Genomic_DNA"/>
</dbReference>
<dbReference type="AlphaFoldDB" id="Q8ETS3"/>
<protein>
    <recommendedName>
        <fullName evidence="3">DUF4256 domain-containing protein</fullName>
    </recommendedName>
</protein>
<dbReference type="HOGENOM" id="CLU_124273_0_0_9"/>
<dbReference type="Pfam" id="PF14066">
    <property type="entry name" value="DUF4256"/>
    <property type="match status" value="1"/>
</dbReference>
<gene>
    <name evidence="1" type="ordered locus">OB0183</name>
</gene>
<dbReference type="Proteomes" id="UP000000822">
    <property type="component" value="Chromosome"/>
</dbReference>
<evidence type="ECO:0000313" key="1">
    <source>
        <dbReference type="EMBL" id="BAC12139.1"/>
    </source>
</evidence>
<evidence type="ECO:0000313" key="2">
    <source>
        <dbReference type="Proteomes" id="UP000000822"/>
    </source>
</evidence>